<dbReference type="GO" id="GO:0006633">
    <property type="term" value="P:fatty acid biosynthetic process"/>
    <property type="evidence" value="ECO:0007669"/>
    <property type="project" value="TreeGrafter"/>
</dbReference>
<keyword evidence="2" id="KW-1185">Reference proteome</keyword>
<evidence type="ECO:0008006" key="3">
    <source>
        <dbReference type="Google" id="ProtNLM"/>
    </source>
</evidence>
<organism evidence="1 2">
    <name type="scientific">Adiantum capillus-veneris</name>
    <name type="common">Maidenhair fern</name>
    <dbReference type="NCBI Taxonomy" id="13818"/>
    <lineage>
        <taxon>Eukaryota</taxon>
        <taxon>Viridiplantae</taxon>
        <taxon>Streptophyta</taxon>
        <taxon>Embryophyta</taxon>
        <taxon>Tracheophyta</taxon>
        <taxon>Polypodiopsida</taxon>
        <taxon>Polypodiidae</taxon>
        <taxon>Polypodiales</taxon>
        <taxon>Pteridineae</taxon>
        <taxon>Pteridaceae</taxon>
        <taxon>Vittarioideae</taxon>
        <taxon>Adiantum</taxon>
    </lineage>
</organism>
<dbReference type="SUPFAM" id="SSF54637">
    <property type="entry name" value="Thioesterase/thiol ester dehydrase-isomerase"/>
    <property type="match status" value="1"/>
</dbReference>
<reference evidence="1" key="1">
    <citation type="submission" date="2021-01" db="EMBL/GenBank/DDBJ databases">
        <title>Adiantum capillus-veneris genome.</title>
        <authorList>
            <person name="Fang Y."/>
            <person name="Liao Q."/>
        </authorList>
    </citation>
    <scope>NUCLEOTIDE SEQUENCE</scope>
    <source>
        <strain evidence="1">H3</strain>
        <tissue evidence="1">Leaf</tissue>
    </source>
</reference>
<dbReference type="Proteomes" id="UP000886520">
    <property type="component" value="Chromosome 20"/>
</dbReference>
<dbReference type="Gene3D" id="3.10.129.10">
    <property type="entry name" value="Hotdog Thioesterase"/>
    <property type="match status" value="1"/>
</dbReference>
<evidence type="ECO:0000313" key="1">
    <source>
        <dbReference type="EMBL" id="KAI5063803.1"/>
    </source>
</evidence>
<dbReference type="InterPro" id="IPR029069">
    <property type="entry name" value="HotDog_dom_sf"/>
</dbReference>
<protein>
    <recommendedName>
        <fullName evidence="3">MaoC-like domain-containing protein</fullName>
    </recommendedName>
</protein>
<accession>A0A9D4Z639</accession>
<comment type="caution">
    <text evidence="1">The sequence shown here is derived from an EMBL/GenBank/DDBJ whole genome shotgun (WGS) entry which is preliminary data.</text>
</comment>
<name>A0A9D4Z639_ADICA</name>
<dbReference type="GO" id="GO:0005739">
    <property type="term" value="C:mitochondrion"/>
    <property type="evidence" value="ECO:0007669"/>
    <property type="project" value="TreeGrafter"/>
</dbReference>
<dbReference type="EMBL" id="JABFUD020000020">
    <property type="protein sequence ID" value="KAI5063803.1"/>
    <property type="molecule type" value="Genomic_DNA"/>
</dbReference>
<dbReference type="OrthoDB" id="3592703at2759"/>
<proteinExistence type="predicted"/>
<evidence type="ECO:0000313" key="2">
    <source>
        <dbReference type="Proteomes" id="UP000886520"/>
    </source>
</evidence>
<dbReference type="GO" id="GO:0019171">
    <property type="term" value="F:(3R)-hydroxyacyl-[acyl-carrier-protein] dehydratase activity"/>
    <property type="evidence" value="ECO:0007669"/>
    <property type="project" value="TreeGrafter"/>
</dbReference>
<gene>
    <name evidence="1" type="ORF">GOP47_0020473</name>
</gene>
<dbReference type="PANTHER" id="PTHR43437:SF3">
    <property type="entry name" value="HYDROXYACYL-THIOESTER DEHYDRATASE TYPE 2, MITOCHONDRIAL"/>
    <property type="match status" value="1"/>
</dbReference>
<dbReference type="PANTHER" id="PTHR43437">
    <property type="entry name" value="HYDROXYACYL-THIOESTER DEHYDRATASE TYPE 2, MITOCHONDRIAL-RELATED"/>
    <property type="match status" value="1"/>
</dbReference>
<dbReference type="InterPro" id="IPR050965">
    <property type="entry name" value="UPF0336/Enoyl-CoA_hydratase"/>
</dbReference>
<dbReference type="AlphaFoldDB" id="A0A9D4Z639"/>
<sequence length="167" mass="18892">MLEADELAKGFRRVSQSHVNLQQPISLEPRLPLKAPVHCRSHTSFEDEANKLCNVSDPIHLDLQEAHRHGLRACRVPELLYAGLFPAIIGTHFPGSIYISQTLHFRNPVFVEENLRAQVKAIHLRNFRDKHRVEFATSCWKEENNIVAVEGVAVALLPSLMGKVSRC</sequence>